<evidence type="ECO:0000256" key="3">
    <source>
        <dbReference type="ARBA" id="ARBA00022806"/>
    </source>
</evidence>
<gene>
    <name evidence="8" type="ORF">AV656_15045</name>
</gene>
<dbReference type="OrthoDB" id="5107704at2"/>
<feature type="binding site" evidence="5">
    <location>
        <begin position="24"/>
        <end position="31"/>
    </location>
    <ligand>
        <name>ATP</name>
        <dbReference type="ChEBI" id="CHEBI:30616"/>
    </ligand>
</feature>
<dbReference type="PANTHER" id="PTHR11070">
    <property type="entry name" value="UVRD / RECB / PCRA DNA HELICASE FAMILY MEMBER"/>
    <property type="match status" value="1"/>
</dbReference>
<protein>
    <recommendedName>
        <fullName evidence="7">UvrD-like helicase ATP-binding domain-containing protein</fullName>
    </recommendedName>
</protein>
<dbReference type="InterPro" id="IPR027785">
    <property type="entry name" value="UvrD-like_helicase_C"/>
</dbReference>
<dbReference type="Pfam" id="PF13245">
    <property type="entry name" value="AAA_19"/>
    <property type="match status" value="1"/>
</dbReference>
<dbReference type="GO" id="GO:0005524">
    <property type="term" value="F:ATP binding"/>
    <property type="evidence" value="ECO:0007669"/>
    <property type="project" value="UniProtKB-UniRule"/>
</dbReference>
<proteinExistence type="predicted"/>
<dbReference type="GO" id="GO:0003677">
    <property type="term" value="F:DNA binding"/>
    <property type="evidence" value="ECO:0007669"/>
    <property type="project" value="InterPro"/>
</dbReference>
<evidence type="ECO:0000313" key="9">
    <source>
        <dbReference type="Proteomes" id="UP000076490"/>
    </source>
</evidence>
<dbReference type="InterPro" id="IPR014016">
    <property type="entry name" value="UvrD-like_ATP-bd"/>
</dbReference>
<dbReference type="GO" id="GO:0016787">
    <property type="term" value="F:hydrolase activity"/>
    <property type="evidence" value="ECO:0007669"/>
    <property type="project" value="UniProtKB-UniRule"/>
</dbReference>
<feature type="domain" description="UvrD-like helicase ATP-binding" evidence="7">
    <location>
        <begin position="3"/>
        <end position="234"/>
    </location>
</feature>
<keyword evidence="1 5" id="KW-0547">Nucleotide-binding</keyword>
<evidence type="ECO:0000313" key="8">
    <source>
        <dbReference type="EMBL" id="KZE36451.1"/>
    </source>
</evidence>
<evidence type="ECO:0000256" key="6">
    <source>
        <dbReference type="SAM" id="Coils"/>
    </source>
</evidence>
<keyword evidence="6" id="KW-0175">Coiled coil</keyword>
<dbReference type="PROSITE" id="PS51198">
    <property type="entry name" value="UVRD_HELICASE_ATP_BIND"/>
    <property type="match status" value="1"/>
</dbReference>
<sequence>MRVSDHEIRNEIVNSGIKNIVISASAGCGKTTILIDKIRKTIDEINNHKTIAAITFTIKATKELRDRTKSFKSSKEIVICTNDSFVENEIIRPFIVGVFGEEYREDFVVDYYKKFQTKSEGLALLKQHNILGVYNNIKENFKFELACYILKNSVAAQQYLISKYLMLFLDEYQDSDQFMHELFMYINRRLNIPLFIVGDSKQAIYIWRGAKENIFNEFDETFDKYELFHNFRSHENITNFANIVHLDNYLDNKSTELIEEVNIGITDKSFNEAVYNIINNKKVELNDEITIIINANRAAEECKKYLNYRGYDFEFIPRTPIDEGVLNSFVLRNLMKLTLCELYNVYNFMLDLNLELKREKVKELEKQIGELKEGNLDLRKIKPILDKISGIINIDLSDIEIIKFLETLTDAKYHVSFVNNEKKHKIMTVFGAKGLEFEQVIIRAADYTMDSINNINNHYVALTRAKNKVVIIDNTHRYTIDLIKRLKAKRIEIGKAAKIFRF</sequence>
<reference evidence="8 9" key="1">
    <citation type="submission" date="2016-01" db="EMBL/GenBank/DDBJ databases">
        <title>Whole genome sequencing of Bhargavaea cecembensis T14.</title>
        <authorList>
            <person name="Hong K.W."/>
        </authorList>
    </citation>
    <scope>NUCLEOTIDE SEQUENCE [LARGE SCALE GENOMIC DNA]</scope>
    <source>
        <strain evidence="8 9">T14</strain>
    </source>
</reference>
<feature type="coiled-coil region" evidence="6">
    <location>
        <begin position="354"/>
        <end position="381"/>
    </location>
</feature>
<dbReference type="RefSeq" id="WP_063183686.1">
    <property type="nucleotide sequence ID" value="NZ_LQNT01000013.1"/>
</dbReference>
<keyword evidence="4 5" id="KW-0067">ATP-binding</keyword>
<dbReference type="InterPro" id="IPR027417">
    <property type="entry name" value="P-loop_NTPase"/>
</dbReference>
<keyword evidence="3 5" id="KW-0347">Helicase</keyword>
<dbReference type="EMBL" id="LQNT01000013">
    <property type="protein sequence ID" value="KZE36451.1"/>
    <property type="molecule type" value="Genomic_DNA"/>
</dbReference>
<keyword evidence="2 5" id="KW-0378">Hydrolase</keyword>
<dbReference type="GO" id="GO:0003678">
    <property type="term" value="F:DNA helicase activity"/>
    <property type="evidence" value="ECO:0007669"/>
    <property type="project" value="InterPro"/>
</dbReference>
<dbReference type="Pfam" id="PF13538">
    <property type="entry name" value="UvrD_C_2"/>
    <property type="match status" value="1"/>
</dbReference>
<evidence type="ECO:0000259" key="7">
    <source>
        <dbReference type="PROSITE" id="PS51198"/>
    </source>
</evidence>
<evidence type="ECO:0000256" key="4">
    <source>
        <dbReference type="ARBA" id="ARBA00022840"/>
    </source>
</evidence>
<organism evidence="8 9">
    <name type="scientific">Bhargavaea cecembensis</name>
    <dbReference type="NCBI Taxonomy" id="394098"/>
    <lineage>
        <taxon>Bacteria</taxon>
        <taxon>Bacillati</taxon>
        <taxon>Bacillota</taxon>
        <taxon>Bacilli</taxon>
        <taxon>Bacillales</taxon>
        <taxon>Caryophanaceae</taxon>
        <taxon>Bhargavaea</taxon>
    </lineage>
</organism>
<evidence type="ECO:0000256" key="2">
    <source>
        <dbReference type="ARBA" id="ARBA00022801"/>
    </source>
</evidence>
<dbReference type="Gene3D" id="3.40.50.300">
    <property type="entry name" value="P-loop containing nucleotide triphosphate hydrolases"/>
    <property type="match status" value="2"/>
</dbReference>
<evidence type="ECO:0000256" key="5">
    <source>
        <dbReference type="PROSITE-ProRule" id="PRU00560"/>
    </source>
</evidence>
<comment type="caution">
    <text evidence="8">The sequence shown here is derived from an EMBL/GenBank/DDBJ whole genome shotgun (WGS) entry which is preliminary data.</text>
</comment>
<dbReference type="InterPro" id="IPR000212">
    <property type="entry name" value="DNA_helicase_UvrD/REP"/>
</dbReference>
<evidence type="ECO:0000256" key="1">
    <source>
        <dbReference type="ARBA" id="ARBA00022741"/>
    </source>
</evidence>
<dbReference type="AlphaFoldDB" id="A0A163EGN5"/>
<dbReference type="Proteomes" id="UP000076490">
    <property type="component" value="Unassembled WGS sequence"/>
</dbReference>
<dbReference type="SUPFAM" id="SSF52540">
    <property type="entry name" value="P-loop containing nucleoside triphosphate hydrolases"/>
    <property type="match status" value="1"/>
</dbReference>
<accession>A0A163EGN5</accession>
<name>A0A163EGN5_9BACL</name>